<protein>
    <recommendedName>
        <fullName evidence="4">Swi5-dependent recombination DNA repair protein 1</fullName>
    </recommendedName>
</protein>
<reference evidence="2 3" key="1">
    <citation type="journal article" date="2016" name="BMC Genomics">
        <title>Comparative genomic and transcriptomic analyses of the Fuzhuan brick tea-fermentation fungus Aspergillus cristatus.</title>
        <authorList>
            <person name="Ge Y."/>
            <person name="Wang Y."/>
            <person name="Liu Y."/>
            <person name="Tan Y."/>
            <person name="Ren X."/>
            <person name="Zhang X."/>
            <person name="Hyde K.D."/>
            <person name="Liu Y."/>
            <person name="Liu Z."/>
        </authorList>
    </citation>
    <scope>NUCLEOTIDE SEQUENCE [LARGE SCALE GENOMIC DNA]</scope>
    <source>
        <strain evidence="2 3">GZAAS20.1005</strain>
    </source>
</reference>
<dbReference type="GO" id="GO:0006310">
    <property type="term" value="P:DNA recombination"/>
    <property type="evidence" value="ECO:0007669"/>
    <property type="project" value="TreeGrafter"/>
</dbReference>
<dbReference type="AlphaFoldDB" id="A0A1E3BCT3"/>
<feature type="region of interest" description="Disordered" evidence="1">
    <location>
        <begin position="1"/>
        <end position="109"/>
    </location>
</feature>
<feature type="region of interest" description="Disordered" evidence="1">
    <location>
        <begin position="243"/>
        <end position="262"/>
    </location>
</feature>
<feature type="compositionally biased region" description="Low complexity" evidence="1">
    <location>
        <begin position="64"/>
        <end position="89"/>
    </location>
</feature>
<evidence type="ECO:0000313" key="3">
    <source>
        <dbReference type="Proteomes" id="UP000094569"/>
    </source>
</evidence>
<dbReference type="Proteomes" id="UP000094569">
    <property type="component" value="Unassembled WGS sequence"/>
</dbReference>
<dbReference type="PANTHER" id="PTHR28527">
    <property type="entry name" value="MATING-TYPE SWITCHING PROTEIN SWI2-RELATED"/>
    <property type="match status" value="1"/>
</dbReference>
<sequence length="290" mass="32415">MTSVNTSAKRRRLENATSTLTKPFKSPLRRPVQASETNNQKVDDKSSATASPRSTTTEKDESNTPAPTSTPLPTKTTTRPTTTPGPTSQTRKRKTTTTGINTITPTKKSPILLDPELSALQKHHRTLQSRLATLRTDLDTAQQALRIESSNRDTELESLIAKWRAISQDAAEEVFVGAQERVARMGGMGAWREQMRSQQERWEREEMKDWFGSGEAAGGEVDYGDGKDGIVRSKEEVLEELGVAKEKEERKEEEKGDGNEEFTMDFMLKTLNIDPQMIGFDTAGQKWIKN</sequence>
<gene>
    <name evidence="2" type="ORF">SI65_05366</name>
</gene>
<dbReference type="VEuPathDB" id="FungiDB:SI65_05366"/>
<feature type="compositionally biased region" description="Basic and acidic residues" evidence="1">
    <location>
        <begin position="243"/>
        <end position="258"/>
    </location>
</feature>
<proteinExistence type="predicted"/>
<evidence type="ECO:0008006" key="4">
    <source>
        <dbReference type="Google" id="ProtNLM"/>
    </source>
</evidence>
<keyword evidence="3" id="KW-1185">Reference proteome</keyword>
<dbReference type="PANTHER" id="PTHR28527:SF1">
    <property type="entry name" value="SWI5-DEPENDENT RECOMBINATION DNA REPAIR PROTEIN 1"/>
    <property type="match status" value="1"/>
</dbReference>
<dbReference type="Gene3D" id="6.10.140.1020">
    <property type="match status" value="2"/>
</dbReference>
<name>A0A1E3BCT3_ASPCR</name>
<dbReference type="OrthoDB" id="27934at2759"/>
<comment type="caution">
    <text evidence="2">The sequence shown here is derived from an EMBL/GenBank/DDBJ whole genome shotgun (WGS) entry which is preliminary data.</text>
</comment>
<evidence type="ECO:0000313" key="2">
    <source>
        <dbReference type="EMBL" id="ODM18749.1"/>
    </source>
</evidence>
<dbReference type="STRING" id="573508.A0A1E3BCT3"/>
<dbReference type="EMBL" id="JXNT01000005">
    <property type="protein sequence ID" value="ODM18749.1"/>
    <property type="molecule type" value="Genomic_DNA"/>
</dbReference>
<accession>A0A1E3BCT3</accession>
<feature type="compositionally biased region" description="Low complexity" evidence="1">
    <location>
        <begin position="96"/>
        <end position="108"/>
    </location>
</feature>
<evidence type="ECO:0000256" key="1">
    <source>
        <dbReference type="SAM" id="MobiDB-lite"/>
    </source>
</evidence>
<organism evidence="2 3">
    <name type="scientific">Aspergillus cristatus</name>
    <name type="common">Chinese Fuzhuan brick tea-fermentation fungus</name>
    <name type="synonym">Eurotium cristatum</name>
    <dbReference type="NCBI Taxonomy" id="573508"/>
    <lineage>
        <taxon>Eukaryota</taxon>
        <taxon>Fungi</taxon>
        <taxon>Dikarya</taxon>
        <taxon>Ascomycota</taxon>
        <taxon>Pezizomycotina</taxon>
        <taxon>Eurotiomycetes</taxon>
        <taxon>Eurotiomycetidae</taxon>
        <taxon>Eurotiales</taxon>
        <taxon>Aspergillaceae</taxon>
        <taxon>Aspergillus</taxon>
        <taxon>Aspergillus subgen. Aspergillus</taxon>
    </lineage>
</organism>